<name>A0ABM1EMM3_PRICU</name>
<keyword evidence="8 22" id="KW-0256">Endoplasmic reticulum</keyword>
<proteinExistence type="inferred from homology"/>
<comment type="catalytic activity">
    <reaction evidence="20">
        <text>1-octadecanoyl-2-(9Z-octadecenoyl)-sn-glycero-3-phosphoethanolamine + L-serine = 1-octadecanoyl-2-(9Z-octadecenoyl)-sn-glycero-3-phospho-L-serine + ethanolamine</text>
        <dbReference type="Rhea" id="RHEA:40795"/>
        <dbReference type="ChEBI" id="CHEBI:33384"/>
        <dbReference type="ChEBI" id="CHEBI:57603"/>
        <dbReference type="ChEBI" id="CHEBI:75038"/>
        <dbReference type="ChEBI" id="CHEBI:78260"/>
    </reaction>
    <physiologicalReaction direction="left-to-right" evidence="20">
        <dbReference type="Rhea" id="RHEA:40796"/>
    </physiologicalReaction>
</comment>
<comment type="catalytic activity">
    <reaction evidence="14">
        <text>1-hexadecanoyl-2-(9Z-octadecenoyl)-sn-glycero-3-phosphoethanolamine + L-serine = 1-hexadecanoyl-2-(9Z-octadecenoyl)-sn-glycero-3-phospho-L-serine + ethanolamine</text>
        <dbReference type="Rhea" id="RHEA:41484"/>
        <dbReference type="ChEBI" id="CHEBI:33384"/>
        <dbReference type="ChEBI" id="CHEBI:57603"/>
        <dbReference type="ChEBI" id="CHEBI:73007"/>
        <dbReference type="ChEBI" id="CHEBI:75029"/>
    </reaction>
    <physiologicalReaction direction="left-to-right" evidence="14">
        <dbReference type="Rhea" id="RHEA:41485"/>
    </physiologicalReaction>
</comment>
<comment type="pathway">
    <text evidence="2 22">Phospholipid metabolism; phosphatidylserine biosynthesis.</text>
</comment>
<keyword evidence="13 22" id="KW-1208">Phospholipid metabolism</keyword>
<organism evidence="23 24">
    <name type="scientific">Priapulus caudatus</name>
    <name type="common">Priapulid worm</name>
    <dbReference type="NCBI Taxonomy" id="37621"/>
    <lineage>
        <taxon>Eukaryota</taxon>
        <taxon>Metazoa</taxon>
        <taxon>Ecdysozoa</taxon>
        <taxon>Scalidophora</taxon>
        <taxon>Priapulida</taxon>
        <taxon>Priapulimorpha</taxon>
        <taxon>Priapulimorphida</taxon>
        <taxon>Priapulidae</taxon>
        <taxon>Priapulus</taxon>
    </lineage>
</organism>
<reference evidence="24" key="1">
    <citation type="submission" date="2025-08" db="UniProtKB">
        <authorList>
            <consortium name="RefSeq"/>
        </authorList>
    </citation>
    <scope>IDENTIFICATION</scope>
</reference>
<evidence type="ECO:0000313" key="24">
    <source>
        <dbReference type="RefSeq" id="XP_014673444.1"/>
    </source>
</evidence>
<evidence type="ECO:0000256" key="16">
    <source>
        <dbReference type="ARBA" id="ARBA00035875"/>
    </source>
</evidence>
<dbReference type="PANTHER" id="PTHR15362">
    <property type="entry name" value="PHOSPHATIDYLINOSITOL SYNTHASE"/>
    <property type="match status" value="1"/>
</dbReference>
<evidence type="ECO:0000256" key="7">
    <source>
        <dbReference type="ARBA" id="ARBA00022692"/>
    </source>
</evidence>
<evidence type="ECO:0000256" key="19">
    <source>
        <dbReference type="ARBA" id="ARBA00036623"/>
    </source>
</evidence>
<feature type="transmembrane region" description="Helical" evidence="22">
    <location>
        <begin position="108"/>
        <end position="129"/>
    </location>
</feature>
<evidence type="ECO:0000256" key="5">
    <source>
        <dbReference type="ARBA" id="ARBA00022516"/>
    </source>
</evidence>
<keyword evidence="5 22" id="KW-0444">Lipid biosynthesis</keyword>
<evidence type="ECO:0000256" key="4">
    <source>
        <dbReference type="ARBA" id="ARBA00008671"/>
    </source>
</evidence>
<comment type="catalytic activity">
    <reaction evidence="15">
        <text>1-hexadecanoyl-2-(4Z,7Z,10Z,13Z,16Z,19Z-docosahexaenoyl)-sn-glycero-3-phosphoethanolamine + L-serine = 1-hexadecanoyl-2-(4Z,7Z,10Z,13Z,16Z,19Z-docosahexaenoyl)-sn-glycero-3-phosphoserine + ethanolamine</text>
        <dbReference type="Rhea" id="RHEA:41488"/>
        <dbReference type="ChEBI" id="CHEBI:33384"/>
        <dbReference type="ChEBI" id="CHEBI:57603"/>
        <dbReference type="ChEBI" id="CHEBI:78261"/>
        <dbReference type="ChEBI" id="CHEBI:78262"/>
    </reaction>
    <physiologicalReaction direction="left-to-right" evidence="15">
        <dbReference type="Rhea" id="RHEA:41489"/>
    </physiologicalReaction>
</comment>
<comment type="catalytic activity">
    <reaction evidence="19">
        <text>1-(1Z-octadecenyl)-2-(4Z,7Z,10Z,13Z,16Z,19Z-docosahexaenoyl)-sn-glycero-3-phosphoethanolamine + L-serine = 1-(1Z-octadecenyl)-2-(4Z,7Z,10Z,13Z,16Z,19Z-docosahexaenoyl)-sn-glycero-3-phospho-L-serine + ethanolamine</text>
        <dbReference type="Rhea" id="RHEA:41496"/>
        <dbReference type="ChEBI" id="CHEBI:33384"/>
        <dbReference type="ChEBI" id="CHEBI:57603"/>
        <dbReference type="ChEBI" id="CHEBI:78263"/>
        <dbReference type="ChEBI" id="CHEBI:78264"/>
    </reaction>
    <physiologicalReaction direction="left-to-right" evidence="19">
        <dbReference type="Rhea" id="RHEA:41497"/>
    </physiologicalReaction>
</comment>
<comment type="similarity">
    <text evidence="4 22">Belongs to the phosphatidyl serine synthase family.</text>
</comment>
<feature type="transmembrane region" description="Helical" evidence="22">
    <location>
        <begin position="231"/>
        <end position="253"/>
    </location>
</feature>
<evidence type="ECO:0000256" key="1">
    <source>
        <dbReference type="ARBA" id="ARBA00004477"/>
    </source>
</evidence>
<evidence type="ECO:0000256" key="13">
    <source>
        <dbReference type="ARBA" id="ARBA00023264"/>
    </source>
</evidence>
<evidence type="ECO:0000256" key="9">
    <source>
        <dbReference type="ARBA" id="ARBA00022989"/>
    </source>
</evidence>
<dbReference type="EC" id="2.7.8.29" evidence="22"/>
<evidence type="ECO:0000256" key="14">
    <source>
        <dbReference type="ARBA" id="ARBA00035767"/>
    </source>
</evidence>
<dbReference type="RefSeq" id="XP_014673444.1">
    <property type="nucleotide sequence ID" value="XM_014817958.1"/>
</dbReference>
<comment type="subcellular location">
    <subcellularLocation>
        <location evidence="1 22">Endoplasmic reticulum membrane</location>
        <topology evidence="1 22">Multi-pass membrane protein</topology>
    </subcellularLocation>
</comment>
<evidence type="ECO:0000256" key="20">
    <source>
        <dbReference type="ARBA" id="ARBA00036644"/>
    </source>
</evidence>
<comment type="catalytic activity">
    <reaction evidence="22">
        <text>a 1,2-diacyl-sn-glycero-3-phosphoethanolamine + L-serine = a 1,2-diacyl-sn-glycero-3-phospho-L-serine + ethanolamine</text>
        <dbReference type="Rhea" id="RHEA:27606"/>
        <dbReference type="ChEBI" id="CHEBI:33384"/>
        <dbReference type="ChEBI" id="CHEBI:57262"/>
        <dbReference type="ChEBI" id="CHEBI:57603"/>
        <dbReference type="ChEBI" id="CHEBI:64612"/>
        <dbReference type="EC" id="2.7.8.29"/>
    </reaction>
</comment>
<comment type="function">
    <text evidence="22">Catalyzes a base-exchange reaction in which the polar head group of phosphatidylethanolamine (PE) is replaced by L-serine.</text>
</comment>
<comment type="catalytic activity">
    <reaction evidence="17">
        <text>1-octadecanoyl-2-(5Z,8Z,11Z,14Z)-eicosatetraenoyl-sn-glycero-3-phosphoethanolamine + L-serine = 1-octadecanoyl-2-(5Z,8Z,11Z,14Z)-eicosatetraenoyl-sn-glycero-3-phosphoserine + ethanolamine</text>
        <dbReference type="Rhea" id="RHEA:41500"/>
        <dbReference type="ChEBI" id="CHEBI:33384"/>
        <dbReference type="ChEBI" id="CHEBI:57603"/>
        <dbReference type="ChEBI" id="CHEBI:78268"/>
        <dbReference type="ChEBI" id="CHEBI:78269"/>
    </reaction>
    <physiologicalReaction direction="left-to-right" evidence="17">
        <dbReference type="Rhea" id="RHEA:41501"/>
    </physiologicalReaction>
</comment>
<keyword evidence="7 22" id="KW-0812">Transmembrane</keyword>
<feature type="transmembrane region" description="Helical" evidence="22">
    <location>
        <begin position="199"/>
        <end position="216"/>
    </location>
</feature>
<evidence type="ECO:0000313" key="23">
    <source>
        <dbReference type="Proteomes" id="UP000695022"/>
    </source>
</evidence>
<evidence type="ECO:0000256" key="10">
    <source>
        <dbReference type="ARBA" id="ARBA00023098"/>
    </source>
</evidence>
<feature type="transmembrane region" description="Helical" evidence="22">
    <location>
        <begin position="44"/>
        <end position="66"/>
    </location>
</feature>
<comment type="catalytic activity">
    <reaction evidence="16">
        <text>1-(1Z-octadecenyl)-2-(9Z-octadecenoyl)-sn-glycero-3-phosphoethanolamine + L-serine = 1-(1Z-octadecenyl)-2-(9Z-octadecenoyl)-sn-glycero-3-phospho-L-serine + ethanolamine</text>
        <dbReference type="Rhea" id="RHEA:41600"/>
        <dbReference type="ChEBI" id="CHEBI:33384"/>
        <dbReference type="ChEBI" id="CHEBI:57603"/>
        <dbReference type="ChEBI" id="CHEBI:78340"/>
        <dbReference type="ChEBI" id="CHEBI:78341"/>
    </reaction>
    <physiologicalReaction direction="left-to-right" evidence="16">
        <dbReference type="Rhea" id="RHEA:41601"/>
    </physiologicalReaction>
</comment>
<evidence type="ECO:0000256" key="2">
    <source>
        <dbReference type="ARBA" id="ARBA00004916"/>
    </source>
</evidence>
<comment type="catalytic activity">
    <reaction evidence="18">
        <text>1-octadecanoyl-2-(4Z,7Z,10Z,13Z,16Z,19Z-docosahexaenoyl)-sn-glycero-3-phosphoethanolamine + L-serine = 1-octadecanoyl-2-(4Z,7Z,10Z,13Z,16Z,19Z-docosahexaenoyl)-sn-glycero-3-phosphoserine + ethanolamine</text>
        <dbReference type="Rhea" id="RHEA:41492"/>
        <dbReference type="ChEBI" id="CHEBI:33384"/>
        <dbReference type="ChEBI" id="CHEBI:57603"/>
        <dbReference type="ChEBI" id="CHEBI:78265"/>
        <dbReference type="ChEBI" id="CHEBI:78266"/>
    </reaction>
    <physiologicalReaction direction="left-to-right" evidence="18">
        <dbReference type="Rhea" id="RHEA:41493"/>
    </physiologicalReaction>
</comment>
<evidence type="ECO:0000256" key="22">
    <source>
        <dbReference type="RuleBase" id="RU368094"/>
    </source>
</evidence>
<sequence length="403" mass="46247">MSNFKTTGQENDRGQLNDELHRTTAHNWEEYKQHSVWDDGTNTFFWRAHTLTVLFLMTCSLLYVAVFEEPNSDSNYNAKRGLIAVVCAFLLFGVIQTPDGPFKRPHPVVWRFVFCISILYELALIFILFQTVGDARKLMVQMESSLGKPLPEQSYGDDCTVYDPNHPDGAFHNVWDKIDCFVPSHFIGWYAKTLIMRDYWLCMVISIMFEVLEYTLEHQLPNFSECWWDHWIMDVLVCNGLGIYFGMMTLNYLKIKPYHWRGLWSIPGYRCVIDTFIPPSVFVAPSCRQCRKLGRQAWLLAAMLITELLIVVKFGSATVTKPLPRHMQLFWTWALLLLVIYTVWRFFIAKGRDATTTTTTRDKRACAGGNEHRSAFGESMGDGACSDGAADGATCSVRVKKLS</sequence>
<dbReference type="PANTHER" id="PTHR15362:SF7">
    <property type="entry name" value="PHOSPHATIDYLSERINE SYNTHASE 2"/>
    <property type="match status" value="1"/>
</dbReference>
<dbReference type="Proteomes" id="UP000695022">
    <property type="component" value="Unplaced"/>
</dbReference>
<evidence type="ECO:0000256" key="21">
    <source>
        <dbReference type="ARBA" id="ARBA00036733"/>
    </source>
</evidence>
<dbReference type="GeneID" id="106813741"/>
<dbReference type="Pfam" id="PF03034">
    <property type="entry name" value="PSS"/>
    <property type="match status" value="1"/>
</dbReference>
<keyword evidence="11 22" id="KW-0472">Membrane</keyword>
<gene>
    <name evidence="24" type="primary">LOC106813741</name>
</gene>
<protein>
    <recommendedName>
        <fullName evidence="22">Phosphatidylserine synthase</fullName>
        <ecNumber evidence="22">2.7.8.29</ecNumber>
    </recommendedName>
    <alternativeName>
        <fullName evidence="22">Serine-exchange enzyme</fullName>
    </alternativeName>
</protein>
<evidence type="ECO:0000256" key="6">
    <source>
        <dbReference type="ARBA" id="ARBA00022679"/>
    </source>
</evidence>
<keyword evidence="10 22" id="KW-0443">Lipid metabolism</keyword>
<dbReference type="InterPro" id="IPR004277">
    <property type="entry name" value="PSS"/>
</dbReference>
<keyword evidence="9 22" id="KW-1133">Transmembrane helix</keyword>
<evidence type="ECO:0000256" key="15">
    <source>
        <dbReference type="ARBA" id="ARBA00035833"/>
    </source>
</evidence>
<keyword evidence="23" id="KW-1185">Reference proteome</keyword>
<evidence type="ECO:0000256" key="18">
    <source>
        <dbReference type="ARBA" id="ARBA00036428"/>
    </source>
</evidence>
<evidence type="ECO:0000256" key="17">
    <source>
        <dbReference type="ARBA" id="ARBA00035955"/>
    </source>
</evidence>
<evidence type="ECO:0000256" key="12">
    <source>
        <dbReference type="ARBA" id="ARBA00023209"/>
    </source>
</evidence>
<comment type="catalytic activity">
    <reaction evidence="21">
        <text>1-(1Z-octadecenyl)-2-(5Z,8Z,11Z,14Z- eicosatetraenoyl)-sn-glycero-3-phosphoethanolamine + L-serine = 1-(1Z-octadecenyl)-2-(5Z,8Z,11Z,14Z-eicosatetraenoyl)-sn-glycero-3-phospho-L-serine + ethanolamine</text>
        <dbReference type="Rhea" id="RHEA:41604"/>
        <dbReference type="ChEBI" id="CHEBI:33384"/>
        <dbReference type="ChEBI" id="CHEBI:57603"/>
        <dbReference type="ChEBI" id="CHEBI:78342"/>
        <dbReference type="ChEBI" id="CHEBI:78343"/>
    </reaction>
    <physiologicalReaction direction="left-to-right" evidence="21">
        <dbReference type="Rhea" id="RHEA:41605"/>
    </physiologicalReaction>
</comment>
<feature type="transmembrane region" description="Helical" evidence="22">
    <location>
        <begin position="78"/>
        <end position="96"/>
    </location>
</feature>
<comment type="pathway">
    <text evidence="3">Lipid metabolism.</text>
</comment>
<evidence type="ECO:0000256" key="11">
    <source>
        <dbReference type="ARBA" id="ARBA00023136"/>
    </source>
</evidence>
<feature type="transmembrane region" description="Helical" evidence="22">
    <location>
        <begin position="329"/>
        <end position="348"/>
    </location>
</feature>
<evidence type="ECO:0000256" key="8">
    <source>
        <dbReference type="ARBA" id="ARBA00022824"/>
    </source>
</evidence>
<keyword evidence="6 22" id="KW-0808">Transferase</keyword>
<accession>A0ABM1EMM3</accession>
<keyword evidence="12 22" id="KW-0594">Phospholipid biosynthesis</keyword>
<evidence type="ECO:0000256" key="3">
    <source>
        <dbReference type="ARBA" id="ARBA00005189"/>
    </source>
</evidence>
<feature type="transmembrane region" description="Helical" evidence="22">
    <location>
        <begin position="297"/>
        <end position="317"/>
    </location>
</feature>